<dbReference type="Proteomes" id="UP000799753">
    <property type="component" value="Unassembled WGS sequence"/>
</dbReference>
<keyword evidence="3" id="KW-1185">Reference proteome</keyword>
<sequence>MSNNEQSRLQESDLTIIKRKVSKVLAPLGRPGHHVSNLPNRSLASSNRIMPANKAGAKVSCRSLGGTSQNPSSRKDELPATLMEHIKLSSSETVKSIYATFVSTLPFLGTVLASGVVTIYAPSLARGIVLYCAAGVVGHIVFSLLHWRYYAEPDANGLSLLKVFGVEILVRRSDTTESRLLEKLIQFVKQLVVGITDGCFWCVQNGGEQKKRDELGRTPVTRYLLQACAKTPIIKRLVLNQAHYQTLLPKTTVPYKIQSTHNHFIKVSIQKKSWTTPHLLGPFFVSRVGFIFSYISIHDKNHFHRDLLLRIQIVQQKLGEVDRVSADVYKLLLDITPPSSPLIAVSSTVANQKALKALTDRVMTLLYSRGDRVLKDAWWHDDSYPSCLFDLDIKELIDWIKLCLHSLAKKKTKQLVRLEQMNKELMETRLKGKMKMLPRGKEARSNMTVKTTSQYLSETGLDGSKKSGKMQKNGVGTYSGIAGDLAGLDV</sequence>
<keyword evidence="1" id="KW-1133">Transmembrane helix</keyword>
<evidence type="ECO:0000256" key="1">
    <source>
        <dbReference type="SAM" id="Phobius"/>
    </source>
</evidence>
<keyword evidence="1" id="KW-0812">Transmembrane</keyword>
<protein>
    <submittedName>
        <fullName evidence="2">Uncharacterized protein</fullName>
    </submittedName>
</protein>
<dbReference type="OrthoDB" id="3800516at2759"/>
<accession>A0A6A6SIX1</accession>
<gene>
    <name evidence="2" type="ORF">P280DRAFT_512528</name>
</gene>
<feature type="transmembrane region" description="Helical" evidence="1">
    <location>
        <begin position="128"/>
        <end position="147"/>
    </location>
</feature>
<feature type="transmembrane region" description="Helical" evidence="1">
    <location>
        <begin position="97"/>
        <end position="122"/>
    </location>
</feature>
<proteinExistence type="predicted"/>
<reference evidence="2" key="1">
    <citation type="journal article" date="2020" name="Stud. Mycol.">
        <title>101 Dothideomycetes genomes: a test case for predicting lifestyles and emergence of pathogens.</title>
        <authorList>
            <person name="Haridas S."/>
            <person name="Albert R."/>
            <person name="Binder M."/>
            <person name="Bloem J."/>
            <person name="Labutti K."/>
            <person name="Salamov A."/>
            <person name="Andreopoulos B."/>
            <person name="Baker S."/>
            <person name="Barry K."/>
            <person name="Bills G."/>
            <person name="Bluhm B."/>
            <person name="Cannon C."/>
            <person name="Castanera R."/>
            <person name="Culley D."/>
            <person name="Daum C."/>
            <person name="Ezra D."/>
            <person name="Gonzalez J."/>
            <person name="Henrissat B."/>
            <person name="Kuo A."/>
            <person name="Liang C."/>
            <person name="Lipzen A."/>
            <person name="Lutzoni F."/>
            <person name="Magnuson J."/>
            <person name="Mondo S."/>
            <person name="Nolan M."/>
            <person name="Ohm R."/>
            <person name="Pangilinan J."/>
            <person name="Park H.-J."/>
            <person name="Ramirez L."/>
            <person name="Alfaro M."/>
            <person name="Sun H."/>
            <person name="Tritt A."/>
            <person name="Yoshinaga Y."/>
            <person name="Zwiers L.-H."/>
            <person name="Turgeon B."/>
            <person name="Goodwin S."/>
            <person name="Spatafora J."/>
            <person name="Crous P."/>
            <person name="Grigoriev I."/>
        </authorList>
    </citation>
    <scope>NUCLEOTIDE SEQUENCE</scope>
    <source>
        <strain evidence="2">CBS 473.64</strain>
    </source>
</reference>
<name>A0A6A6SIX1_9PLEO</name>
<organism evidence="2 3">
    <name type="scientific">Massarina eburnea CBS 473.64</name>
    <dbReference type="NCBI Taxonomy" id="1395130"/>
    <lineage>
        <taxon>Eukaryota</taxon>
        <taxon>Fungi</taxon>
        <taxon>Dikarya</taxon>
        <taxon>Ascomycota</taxon>
        <taxon>Pezizomycotina</taxon>
        <taxon>Dothideomycetes</taxon>
        <taxon>Pleosporomycetidae</taxon>
        <taxon>Pleosporales</taxon>
        <taxon>Massarineae</taxon>
        <taxon>Massarinaceae</taxon>
        <taxon>Massarina</taxon>
    </lineage>
</organism>
<dbReference type="EMBL" id="MU006776">
    <property type="protein sequence ID" value="KAF2646348.1"/>
    <property type="molecule type" value="Genomic_DNA"/>
</dbReference>
<evidence type="ECO:0000313" key="2">
    <source>
        <dbReference type="EMBL" id="KAF2646348.1"/>
    </source>
</evidence>
<keyword evidence="1" id="KW-0472">Membrane</keyword>
<evidence type="ECO:0000313" key="3">
    <source>
        <dbReference type="Proteomes" id="UP000799753"/>
    </source>
</evidence>
<dbReference type="AlphaFoldDB" id="A0A6A6SIX1"/>